<comment type="similarity">
    <text evidence="3 6">Belongs to the DHNA family.</text>
</comment>
<comment type="catalytic activity">
    <reaction evidence="1 6">
        <text>7,8-dihydroneopterin = 6-hydroxymethyl-7,8-dihydropterin + glycolaldehyde</text>
        <dbReference type="Rhea" id="RHEA:10540"/>
        <dbReference type="ChEBI" id="CHEBI:17001"/>
        <dbReference type="ChEBI" id="CHEBI:17071"/>
        <dbReference type="ChEBI" id="CHEBI:44841"/>
        <dbReference type="EC" id="4.1.2.25"/>
    </reaction>
</comment>
<dbReference type="InterPro" id="IPR006157">
    <property type="entry name" value="FolB_dom"/>
</dbReference>
<evidence type="ECO:0000256" key="6">
    <source>
        <dbReference type="RuleBase" id="RU362079"/>
    </source>
</evidence>
<dbReference type="NCBIfam" id="TIGR00525">
    <property type="entry name" value="folB"/>
    <property type="match status" value="1"/>
</dbReference>
<keyword evidence="9" id="KW-1185">Reference proteome</keyword>
<dbReference type="Pfam" id="PF02152">
    <property type="entry name" value="FolB"/>
    <property type="match status" value="1"/>
</dbReference>
<organism evidence="8 9">
    <name type="scientific">Alpinimonas psychrophila</name>
    <dbReference type="NCBI Taxonomy" id="748908"/>
    <lineage>
        <taxon>Bacteria</taxon>
        <taxon>Bacillati</taxon>
        <taxon>Actinomycetota</taxon>
        <taxon>Actinomycetes</taxon>
        <taxon>Micrococcales</taxon>
        <taxon>Microbacteriaceae</taxon>
        <taxon>Alpinimonas</taxon>
    </lineage>
</organism>
<protein>
    <recommendedName>
        <fullName evidence="6">7,8-dihydroneopterin aldolase</fullName>
        <ecNumber evidence="6">4.1.2.25</ecNumber>
    </recommendedName>
</protein>
<dbReference type="GO" id="GO:0046654">
    <property type="term" value="P:tetrahydrofolate biosynthetic process"/>
    <property type="evidence" value="ECO:0007669"/>
    <property type="project" value="UniProtKB-UniRule"/>
</dbReference>
<dbReference type="NCBIfam" id="TIGR00526">
    <property type="entry name" value="folB_dom"/>
    <property type="match status" value="1"/>
</dbReference>
<dbReference type="GO" id="GO:0016301">
    <property type="term" value="F:kinase activity"/>
    <property type="evidence" value="ECO:0007669"/>
    <property type="project" value="UniProtKB-KW"/>
</dbReference>
<dbReference type="CDD" id="cd00534">
    <property type="entry name" value="DHNA_DHNTPE"/>
    <property type="match status" value="1"/>
</dbReference>
<keyword evidence="8" id="KW-0808">Transferase</keyword>
<reference evidence="8 9" key="1">
    <citation type="submission" date="2020-07" db="EMBL/GenBank/DDBJ databases">
        <title>Sequencing the genomes of 1000 actinobacteria strains.</title>
        <authorList>
            <person name="Klenk H.-P."/>
        </authorList>
    </citation>
    <scope>NUCLEOTIDE SEQUENCE [LARGE SCALE GENOMIC DNA]</scope>
    <source>
        <strain evidence="8 9">DSM 23737</strain>
    </source>
</reference>
<comment type="function">
    <text evidence="6">Catalyzes the conversion of 7,8-dihydroneopterin to 6-hydroxymethyl-7,8-dihydropterin.</text>
</comment>
<evidence type="ECO:0000256" key="3">
    <source>
        <dbReference type="ARBA" id="ARBA00005708"/>
    </source>
</evidence>
<proteinExistence type="inferred from homology"/>
<dbReference type="PANTHER" id="PTHR42844:SF1">
    <property type="entry name" value="DIHYDRONEOPTERIN ALDOLASE 1-RELATED"/>
    <property type="match status" value="1"/>
</dbReference>
<evidence type="ECO:0000256" key="5">
    <source>
        <dbReference type="ARBA" id="ARBA00023239"/>
    </source>
</evidence>
<dbReference type="FunFam" id="3.30.1130.10:FF:000003">
    <property type="entry name" value="7,8-dihydroneopterin aldolase"/>
    <property type="match status" value="1"/>
</dbReference>
<keyword evidence="4 6" id="KW-0289">Folate biosynthesis</keyword>
<dbReference type="Gene3D" id="3.30.1130.10">
    <property type="match status" value="1"/>
</dbReference>
<dbReference type="EMBL" id="JACGWU010000007">
    <property type="protein sequence ID" value="MBA8829785.1"/>
    <property type="molecule type" value="Genomic_DNA"/>
</dbReference>
<sequence>MNDAFPHTDRITLTGIRVQAHHGVFDFERENGQEFVVDVIAWLDLSAASGTDDLSRTVHYGELAEEVADAVATSPVDLIETVAERVANVVLGHEAVMVTEVTIHKPHAPISVPFGDVSVTIVRRRR</sequence>
<dbReference type="GO" id="GO:0005737">
    <property type="term" value="C:cytoplasm"/>
    <property type="evidence" value="ECO:0007669"/>
    <property type="project" value="TreeGrafter"/>
</dbReference>
<evidence type="ECO:0000256" key="1">
    <source>
        <dbReference type="ARBA" id="ARBA00001353"/>
    </source>
</evidence>
<dbReference type="PANTHER" id="PTHR42844">
    <property type="entry name" value="DIHYDRONEOPTERIN ALDOLASE 1-RELATED"/>
    <property type="match status" value="1"/>
</dbReference>
<dbReference type="InterPro" id="IPR043133">
    <property type="entry name" value="GTP-CH-I_C/QueF"/>
</dbReference>
<dbReference type="SMART" id="SM00905">
    <property type="entry name" value="FolB"/>
    <property type="match status" value="1"/>
</dbReference>
<dbReference type="InterPro" id="IPR006156">
    <property type="entry name" value="Dihydroneopterin_aldolase"/>
</dbReference>
<comment type="pathway">
    <text evidence="2 6">Cofactor biosynthesis; tetrahydrofolate biosynthesis; 2-amino-4-hydroxy-6-hydroxymethyl-7,8-dihydropteridine diphosphate from 7,8-dihydroneopterin triphosphate: step 3/4.</text>
</comment>
<evidence type="ECO:0000313" key="8">
    <source>
        <dbReference type="EMBL" id="MBA8829785.1"/>
    </source>
</evidence>
<keyword evidence="5 6" id="KW-0456">Lyase</keyword>
<feature type="domain" description="Dihydroneopterin aldolase/epimerase" evidence="7">
    <location>
        <begin position="11"/>
        <end position="123"/>
    </location>
</feature>
<dbReference type="RefSeq" id="WP_182485207.1">
    <property type="nucleotide sequence ID" value="NZ_JACGWU010000007.1"/>
</dbReference>
<evidence type="ECO:0000259" key="7">
    <source>
        <dbReference type="SMART" id="SM00905"/>
    </source>
</evidence>
<dbReference type="GO" id="GO:0004150">
    <property type="term" value="F:dihydroneopterin aldolase activity"/>
    <property type="evidence" value="ECO:0007669"/>
    <property type="project" value="UniProtKB-UniRule"/>
</dbReference>
<comment type="caution">
    <text evidence="8">The sequence shown here is derived from an EMBL/GenBank/DDBJ whole genome shotgun (WGS) entry which is preliminary data.</text>
</comment>
<dbReference type="SUPFAM" id="SSF55620">
    <property type="entry name" value="Tetrahydrobiopterin biosynthesis enzymes-like"/>
    <property type="match status" value="1"/>
</dbReference>
<gene>
    <name evidence="8" type="ORF">FB555_001901</name>
</gene>
<dbReference type="GO" id="GO:0046656">
    <property type="term" value="P:folic acid biosynthetic process"/>
    <property type="evidence" value="ECO:0007669"/>
    <property type="project" value="UniProtKB-UniRule"/>
</dbReference>
<evidence type="ECO:0000256" key="2">
    <source>
        <dbReference type="ARBA" id="ARBA00005013"/>
    </source>
</evidence>
<dbReference type="EC" id="4.1.2.25" evidence="6"/>
<dbReference type="UniPathway" id="UPA00077">
    <property type="reaction ID" value="UER00154"/>
</dbReference>
<dbReference type="AlphaFoldDB" id="A0A7W3PPT8"/>
<evidence type="ECO:0000256" key="4">
    <source>
        <dbReference type="ARBA" id="ARBA00022909"/>
    </source>
</evidence>
<evidence type="ECO:0000313" key="9">
    <source>
        <dbReference type="Proteomes" id="UP000524237"/>
    </source>
</evidence>
<accession>A0A7W3PPT8</accession>
<keyword evidence="8" id="KW-0418">Kinase</keyword>
<dbReference type="Proteomes" id="UP000524237">
    <property type="component" value="Unassembled WGS sequence"/>
</dbReference>
<name>A0A7W3PPT8_9MICO</name>